<evidence type="ECO:0000256" key="10">
    <source>
        <dbReference type="RuleBase" id="RU000488"/>
    </source>
</evidence>
<comment type="caution">
    <text evidence="12">The sequence shown here is derived from an EMBL/GenBank/DDBJ whole genome shotgun (WGS) entry which is preliminary data.</text>
</comment>
<keyword evidence="4 9" id="KW-0812">Transmembrane</keyword>
<dbReference type="SUPFAM" id="SSF103506">
    <property type="entry name" value="Mitochondrial carrier"/>
    <property type="match status" value="1"/>
</dbReference>
<evidence type="ECO:0000313" key="12">
    <source>
        <dbReference type="EMBL" id="CCG80655.1"/>
    </source>
</evidence>
<evidence type="ECO:0000313" key="13">
    <source>
        <dbReference type="Proteomes" id="UP000013776"/>
    </source>
</evidence>
<keyword evidence="6" id="KW-1133">Transmembrane helix</keyword>
<evidence type="ECO:0000256" key="9">
    <source>
        <dbReference type="PROSITE-ProRule" id="PRU00282"/>
    </source>
</evidence>
<feature type="repeat" description="Solcar" evidence="9">
    <location>
        <begin position="125"/>
        <end position="213"/>
    </location>
</feature>
<dbReference type="PROSITE" id="PS50920">
    <property type="entry name" value="SOLCAR"/>
    <property type="match status" value="3"/>
</dbReference>
<evidence type="ECO:0000256" key="2">
    <source>
        <dbReference type="ARBA" id="ARBA00006375"/>
    </source>
</evidence>
<sequence length="309" mass="33533">MTDRSTVDANSVSRDGDSLSAQNTPGPPNQAAKKDEIHTPVGSIPITGFIAGILSGATKLVRLQVSGDRFNNSVMNCLKSTIRKEGFKGLYKGGTPPLFGWALMDSVMLGSLTNYRRLLAPDGKLELWQHTLAGLGAGLTVSLVATPIEHVKARLQVQYDAASRTYSGPISATKSLVRGGNLYNGLLATMIQRSWFSVFWASYALTTESLTGTSLSPGTVSFLAGGSAATVYWAFAFPFDVVKQRIMTDSTVKPKYVGWWNTFRGIGMKDGWRGYYRGFTPCILRSFPTNASAVLVFDTTMRYLGTFGY</sequence>
<dbReference type="InterPro" id="IPR050567">
    <property type="entry name" value="Mitochondrial_Carrier"/>
</dbReference>
<evidence type="ECO:0000256" key="3">
    <source>
        <dbReference type="ARBA" id="ARBA00022448"/>
    </source>
</evidence>
<dbReference type="InterPro" id="IPR023395">
    <property type="entry name" value="MCP_dom_sf"/>
</dbReference>
<dbReference type="InterPro" id="IPR018108">
    <property type="entry name" value="MCP_transmembrane"/>
</dbReference>
<dbReference type="VEuPathDB" id="FungiDB:TAPDE_000188"/>
<keyword evidence="13" id="KW-1185">Reference proteome</keyword>
<dbReference type="PANTHER" id="PTHR45624:SF57">
    <property type="entry name" value="MITOCHONDRIAL SUBSTRATE CARRIER FAMILY PROTEIN L"/>
    <property type="match status" value="1"/>
</dbReference>
<dbReference type="AlphaFoldDB" id="R4X6F8"/>
<comment type="subcellular location">
    <subcellularLocation>
        <location evidence="1">Mitochondrion membrane</location>
        <topology evidence="1">Multi-pass membrane protein</topology>
    </subcellularLocation>
</comment>
<dbReference type="GO" id="GO:0000064">
    <property type="term" value="F:L-ornithine transmembrane transporter activity"/>
    <property type="evidence" value="ECO:0007669"/>
    <property type="project" value="TreeGrafter"/>
</dbReference>
<evidence type="ECO:0000256" key="7">
    <source>
        <dbReference type="ARBA" id="ARBA00023128"/>
    </source>
</evidence>
<comment type="similarity">
    <text evidence="2 10">Belongs to the mitochondrial carrier (TC 2.A.29) family.</text>
</comment>
<feature type="region of interest" description="Disordered" evidence="11">
    <location>
        <begin position="1"/>
        <end position="35"/>
    </location>
</feature>
<dbReference type="GO" id="GO:1990575">
    <property type="term" value="P:mitochondrial L-ornithine transmembrane transport"/>
    <property type="evidence" value="ECO:0007669"/>
    <property type="project" value="TreeGrafter"/>
</dbReference>
<gene>
    <name evidence="12" type="ORF">TAPDE_000188</name>
</gene>
<keyword evidence="3 10" id="KW-0813">Transport</keyword>
<feature type="repeat" description="Solcar" evidence="9">
    <location>
        <begin position="216"/>
        <end position="303"/>
    </location>
</feature>
<organism evidence="12 13">
    <name type="scientific">Taphrina deformans (strain PYCC 5710 / ATCC 11124 / CBS 356.35 / IMI 108563 / JCM 9778 / NBRC 8474)</name>
    <name type="common">Peach leaf curl fungus</name>
    <name type="synonym">Lalaria deformans</name>
    <dbReference type="NCBI Taxonomy" id="1097556"/>
    <lineage>
        <taxon>Eukaryota</taxon>
        <taxon>Fungi</taxon>
        <taxon>Dikarya</taxon>
        <taxon>Ascomycota</taxon>
        <taxon>Taphrinomycotina</taxon>
        <taxon>Taphrinomycetes</taxon>
        <taxon>Taphrinales</taxon>
        <taxon>Taphrinaceae</taxon>
        <taxon>Taphrina</taxon>
    </lineage>
</organism>
<evidence type="ECO:0000256" key="11">
    <source>
        <dbReference type="SAM" id="MobiDB-lite"/>
    </source>
</evidence>
<dbReference type="Gene3D" id="1.50.40.10">
    <property type="entry name" value="Mitochondrial carrier domain"/>
    <property type="match status" value="1"/>
</dbReference>
<evidence type="ECO:0000256" key="1">
    <source>
        <dbReference type="ARBA" id="ARBA00004225"/>
    </source>
</evidence>
<reference evidence="12 13" key="1">
    <citation type="journal article" date="2013" name="MBio">
        <title>Genome sequencing of the plant pathogen Taphrina deformans, the causal agent of peach leaf curl.</title>
        <authorList>
            <person name="Cisse O.H."/>
            <person name="Almeida J.M.G.C.F."/>
            <person name="Fonseca A."/>
            <person name="Kumar A.A."/>
            <person name="Salojaervi J."/>
            <person name="Overmyer K."/>
            <person name="Hauser P.M."/>
            <person name="Pagni M."/>
        </authorList>
    </citation>
    <scope>NUCLEOTIDE SEQUENCE [LARGE SCALE GENOMIC DNA]</scope>
    <source>
        <strain evidence="13">PYCC 5710 / ATCC 11124 / CBS 356.35 / IMI 108563 / JCM 9778 / NBRC 8474</strain>
    </source>
</reference>
<dbReference type="Pfam" id="PF00153">
    <property type="entry name" value="Mito_carr"/>
    <property type="match status" value="3"/>
</dbReference>
<dbReference type="EMBL" id="CAHR02000004">
    <property type="protein sequence ID" value="CCG80655.1"/>
    <property type="molecule type" value="Genomic_DNA"/>
</dbReference>
<dbReference type="Proteomes" id="UP000013776">
    <property type="component" value="Unassembled WGS sequence"/>
</dbReference>
<proteinExistence type="inferred from homology"/>
<feature type="compositionally biased region" description="Polar residues" evidence="11">
    <location>
        <begin position="7"/>
        <end position="24"/>
    </location>
</feature>
<evidence type="ECO:0000256" key="6">
    <source>
        <dbReference type="ARBA" id="ARBA00022989"/>
    </source>
</evidence>
<dbReference type="PANTHER" id="PTHR45624">
    <property type="entry name" value="MITOCHONDRIAL BASIC AMINO ACIDS TRANSPORTER-RELATED"/>
    <property type="match status" value="1"/>
</dbReference>
<name>R4X6F8_TAPDE</name>
<keyword evidence="5" id="KW-0677">Repeat</keyword>
<keyword evidence="8 9" id="KW-0472">Membrane</keyword>
<evidence type="ECO:0000256" key="4">
    <source>
        <dbReference type="ARBA" id="ARBA00022692"/>
    </source>
</evidence>
<accession>R4X6F8</accession>
<dbReference type="eggNOG" id="KOG0762">
    <property type="taxonomic scope" value="Eukaryota"/>
</dbReference>
<evidence type="ECO:0000256" key="8">
    <source>
        <dbReference type="ARBA" id="ARBA00023136"/>
    </source>
</evidence>
<dbReference type="OrthoDB" id="193856at2759"/>
<protein>
    <submittedName>
        <fullName evidence="12">Mitochondrial ornithine carrier protein</fullName>
    </submittedName>
</protein>
<feature type="repeat" description="Solcar" evidence="9">
    <location>
        <begin position="43"/>
        <end position="118"/>
    </location>
</feature>
<evidence type="ECO:0000256" key="5">
    <source>
        <dbReference type="ARBA" id="ARBA00022737"/>
    </source>
</evidence>
<keyword evidence="7" id="KW-0496">Mitochondrion</keyword>
<dbReference type="GO" id="GO:0031966">
    <property type="term" value="C:mitochondrial membrane"/>
    <property type="evidence" value="ECO:0007669"/>
    <property type="project" value="UniProtKB-SubCell"/>
</dbReference>